<dbReference type="InterPro" id="IPR001972">
    <property type="entry name" value="Stomatin_HflK_fam"/>
</dbReference>
<dbReference type="EMBL" id="JACHNU010000001">
    <property type="protein sequence ID" value="MBB4661896.1"/>
    <property type="molecule type" value="Genomic_DNA"/>
</dbReference>
<evidence type="ECO:0000313" key="6">
    <source>
        <dbReference type="Proteomes" id="UP000585272"/>
    </source>
</evidence>
<keyword evidence="3" id="KW-0732">Signal</keyword>
<feature type="domain" description="Band 7" evidence="4">
    <location>
        <begin position="22"/>
        <end position="179"/>
    </location>
</feature>
<evidence type="ECO:0000256" key="3">
    <source>
        <dbReference type="SAM" id="SignalP"/>
    </source>
</evidence>
<dbReference type="SUPFAM" id="SSF117892">
    <property type="entry name" value="Band 7/SPFH domain"/>
    <property type="match status" value="1"/>
</dbReference>
<dbReference type="InterPro" id="IPR001107">
    <property type="entry name" value="Band_7"/>
</dbReference>
<dbReference type="Proteomes" id="UP000585272">
    <property type="component" value="Unassembled WGS sequence"/>
</dbReference>
<proteinExistence type="inferred from homology"/>
<organism evidence="5 6">
    <name type="scientific">Conexibacter arvalis</name>
    <dbReference type="NCBI Taxonomy" id="912552"/>
    <lineage>
        <taxon>Bacteria</taxon>
        <taxon>Bacillati</taxon>
        <taxon>Actinomycetota</taxon>
        <taxon>Thermoleophilia</taxon>
        <taxon>Solirubrobacterales</taxon>
        <taxon>Conexibacteraceae</taxon>
        <taxon>Conexibacter</taxon>
    </lineage>
</organism>
<dbReference type="PANTHER" id="PTHR10264">
    <property type="entry name" value="BAND 7 PROTEIN-RELATED"/>
    <property type="match status" value="1"/>
</dbReference>
<keyword evidence="5" id="KW-0378">Hydrolase</keyword>
<evidence type="ECO:0000259" key="4">
    <source>
        <dbReference type="SMART" id="SM00244"/>
    </source>
</evidence>
<sequence>MIAAVLVGVAVLLCAALALAAASVRVLREYERGVVFRLGRVIDQQGPGVVLLIPAVDRLVRTTLRTVTMKVPAQEVITRDNVPVRVTAVTWFRVIDPIRSVVEVEDVFAATSQVAQTTLRSVLGKADLDALLSERERLNESLQQIIDEQTEPWGVKVTIVEIKDVEIPERMQHALARQAEAERTRRAKVINAEGEFQAAARLADAAEVIESNPVTIQLRTLQALTEMSGNQGSTIVFPLPLELLQGLRSPAVPATSARTEAATDAARSAGAGSRVPTIPAGRSGGAVAAPAAAPRPPTAARSRRRS</sequence>
<evidence type="ECO:0000313" key="5">
    <source>
        <dbReference type="EMBL" id="MBB4661896.1"/>
    </source>
</evidence>
<feature type="signal peptide" evidence="3">
    <location>
        <begin position="1"/>
        <end position="20"/>
    </location>
</feature>
<dbReference type="PRINTS" id="PR00721">
    <property type="entry name" value="STOMATIN"/>
</dbReference>
<dbReference type="GO" id="GO:0098552">
    <property type="term" value="C:side of membrane"/>
    <property type="evidence" value="ECO:0007669"/>
    <property type="project" value="UniProtKB-ARBA"/>
</dbReference>
<dbReference type="PANTHER" id="PTHR10264:SF19">
    <property type="entry name" value="AT06885P-RELATED"/>
    <property type="match status" value="1"/>
</dbReference>
<feature type="chain" id="PRO_5032684330" evidence="3">
    <location>
        <begin position="21"/>
        <end position="306"/>
    </location>
</feature>
<dbReference type="GO" id="GO:0006508">
    <property type="term" value="P:proteolysis"/>
    <property type="evidence" value="ECO:0007669"/>
    <property type="project" value="UniProtKB-KW"/>
</dbReference>
<gene>
    <name evidence="5" type="ORF">BDZ31_001469</name>
</gene>
<keyword evidence="6" id="KW-1185">Reference proteome</keyword>
<feature type="region of interest" description="Disordered" evidence="2">
    <location>
        <begin position="254"/>
        <end position="306"/>
    </location>
</feature>
<dbReference type="SMART" id="SM00244">
    <property type="entry name" value="PHB"/>
    <property type="match status" value="1"/>
</dbReference>
<reference evidence="5 6" key="1">
    <citation type="submission" date="2020-08" db="EMBL/GenBank/DDBJ databases">
        <title>Genomic Encyclopedia of Archaeal and Bacterial Type Strains, Phase II (KMG-II): from individual species to whole genera.</title>
        <authorList>
            <person name="Goeker M."/>
        </authorList>
    </citation>
    <scope>NUCLEOTIDE SEQUENCE [LARGE SCALE GENOMIC DNA]</scope>
    <source>
        <strain evidence="5 6">DSM 23288</strain>
    </source>
</reference>
<dbReference type="Pfam" id="PF01145">
    <property type="entry name" value="Band_7"/>
    <property type="match status" value="1"/>
</dbReference>
<name>A0A840IAP6_9ACTN</name>
<protein>
    <submittedName>
        <fullName evidence="5">Regulator of protease activity HflC (Stomatin/prohibitin superfamily)</fullName>
    </submittedName>
</protein>
<keyword evidence="5" id="KW-0645">Protease</keyword>
<evidence type="ECO:0000256" key="2">
    <source>
        <dbReference type="SAM" id="MobiDB-lite"/>
    </source>
</evidence>
<dbReference type="FunFam" id="3.30.479.30:FF:000004">
    <property type="entry name" value="Putative membrane protease family, stomatin"/>
    <property type="match status" value="1"/>
</dbReference>
<dbReference type="GO" id="GO:0008233">
    <property type="term" value="F:peptidase activity"/>
    <property type="evidence" value="ECO:0007669"/>
    <property type="project" value="UniProtKB-KW"/>
</dbReference>
<comment type="caution">
    <text evidence="5">The sequence shown here is derived from an EMBL/GenBank/DDBJ whole genome shotgun (WGS) entry which is preliminary data.</text>
</comment>
<dbReference type="CDD" id="cd08826">
    <property type="entry name" value="SPFH_eoslipins_u1"/>
    <property type="match status" value="1"/>
</dbReference>
<dbReference type="Gene3D" id="3.30.479.30">
    <property type="entry name" value="Band 7 domain"/>
    <property type="match status" value="1"/>
</dbReference>
<feature type="compositionally biased region" description="Low complexity" evidence="2">
    <location>
        <begin position="254"/>
        <end position="292"/>
    </location>
</feature>
<dbReference type="AlphaFoldDB" id="A0A840IAP6"/>
<dbReference type="InterPro" id="IPR043202">
    <property type="entry name" value="Band-7_stomatin-like"/>
</dbReference>
<evidence type="ECO:0000256" key="1">
    <source>
        <dbReference type="ARBA" id="ARBA00008164"/>
    </source>
</evidence>
<accession>A0A840IAP6</accession>
<comment type="similarity">
    <text evidence="1">Belongs to the band 7/mec-2 family.</text>
</comment>
<dbReference type="GO" id="GO:0005886">
    <property type="term" value="C:plasma membrane"/>
    <property type="evidence" value="ECO:0007669"/>
    <property type="project" value="InterPro"/>
</dbReference>
<dbReference type="Gene3D" id="6.10.250.2090">
    <property type="match status" value="1"/>
</dbReference>
<dbReference type="InterPro" id="IPR036013">
    <property type="entry name" value="Band_7/SPFH_dom_sf"/>
</dbReference>